<evidence type="ECO:0000256" key="11">
    <source>
        <dbReference type="SAM" id="Phobius"/>
    </source>
</evidence>
<dbReference type="GO" id="GO:0140359">
    <property type="term" value="F:ABC-type transporter activity"/>
    <property type="evidence" value="ECO:0007669"/>
    <property type="project" value="InterPro"/>
</dbReference>
<dbReference type="Gene3D" id="3.40.50.300">
    <property type="entry name" value="P-loop containing nucleotide triphosphate hydrolases"/>
    <property type="match status" value="1"/>
</dbReference>
<keyword evidence="7" id="KW-0067">ATP-binding</keyword>
<dbReference type="GO" id="GO:0034040">
    <property type="term" value="F:ATPase-coupled lipid transmembrane transporter activity"/>
    <property type="evidence" value="ECO:0007669"/>
    <property type="project" value="TreeGrafter"/>
</dbReference>
<sequence>MRQTLRLVGPDAAPQWRLMAGGTAVLLAEVVFRVLEPWPLKIAIDSLVAALGRHTGSAPATVSSLVGLGIALLAIVAGRALCNYLATVAFALVGSRTAASLRGRAFHHVQGLSQQFHARNRSADTVQRLIADVNRMQEVAVTAGLPMAANTLTLLVMVVVMVFLDPLLAMIVLLAVVAFLLASSGNSRRISAASLRSRKSEGNLANTAQEALGAIKVVQAYGLEPLLHERFTGANTVSLSEGVRSRRIAARLERSTDVIVGVATAVVMVGGGIRVLNGAMSPGDLVLFTTYLRTTMKPLRDMAKYTGRIARATASGERVADLMAVKPDIVSPADATVLDRVHGMIHFDHVHAAYEGRPVLHGVSLTVVPGEHVALIGPSGSGKSTLVSLVVRALDPTSGTVSLDGHSLDDLDLRFLRSQASVLHQEAVLLTGTIRENIRLGRPDASDEEVEAAARAAHAHDFITRMPGGYDTAVGERGGTLSGGQRQRIAIARALLRDSPIIILDEATTGLDPASTSAVLEAIDELVAGRTTLTVTHDPQAAMRADRVVWIQDGRIRLEGSPQCLVESSADFRRWASSHLAESFALVGSGS</sequence>
<dbReference type="PROSITE" id="PS50893">
    <property type="entry name" value="ABC_TRANSPORTER_2"/>
    <property type="match status" value="1"/>
</dbReference>
<dbReference type="AlphaFoldDB" id="A0A1Q8I2G0"/>
<evidence type="ECO:0000256" key="10">
    <source>
        <dbReference type="ARBA" id="ARBA00023455"/>
    </source>
</evidence>
<dbReference type="GO" id="GO:0016887">
    <property type="term" value="F:ATP hydrolysis activity"/>
    <property type="evidence" value="ECO:0007669"/>
    <property type="project" value="InterPro"/>
</dbReference>
<evidence type="ECO:0000313" key="15">
    <source>
        <dbReference type="Proteomes" id="UP000185736"/>
    </source>
</evidence>
<dbReference type="Pfam" id="PF00664">
    <property type="entry name" value="ABC_membrane"/>
    <property type="match status" value="1"/>
</dbReference>
<keyword evidence="9 11" id="KW-0472">Membrane</keyword>
<dbReference type="InterPro" id="IPR027417">
    <property type="entry name" value="P-loop_NTPase"/>
</dbReference>
<dbReference type="PROSITE" id="PS50929">
    <property type="entry name" value="ABC_TM1F"/>
    <property type="match status" value="1"/>
</dbReference>
<dbReference type="InterPro" id="IPR011527">
    <property type="entry name" value="ABC1_TM_dom"/>
</dbReference>
<dbReference type="CDD" id="cd18564">
    <property type="entry name" value="ABC_6TM_exporter_like"/>
    <property type="match status" value="1"/>
</dbReference>
<evidence type="ECO:0000313" key="14">
    <source>
        <dbReference type="EMBL" id="OLL15288.1"/>
    </source>
</evidence>
<evidence type="ECO:0000256" key="9">
    <source>
        <dbReference type="ARBA" id="ARBA00023136"/>
    </source>
</evidence>
<organism evidence="14 15">
    <name type="scientific">Actinomyces oris</name>
    <dbReference type="NCBI Taxonomy" id="544580"/>
    <lineage>
        <taxon>Bacteria</taxon>
        <taxon>Bacillati</taxon>
        <taxon>Actinomycetota</taxon>
        <taxon>Actinomycetes</taxon>
        <taxon>Actinomycetales</taxon>
        <taxon>Actinomycetaceae</taxon>
        <taxon>Actinomyces</taxon>
    </lineage>
</organism>
<dbReference type="SUPFAM" id="SSF90123">
    <property type="entry name" value="ABC transporter transmembrane region"/>
    <property type="match status" value="1"/>
</dbReference>
<dbReference type="PANTHER" id="PTHR24221:SF468">
    <property type="entry name" value="ABC TRANSPORTER"/>
    <property type="match status" value="1"/>
</dbReference>
<dbReference type="EMBL" id="MSGO01000014">
    <property type="protein sequence ID" value="OLL15288.1"/>
    <property type="molecule type" value="Genomic_DNA"/>
</dbReference>
<feature type="transmembrane region" description="Helical" evidence="11">
    <location>
        <begin position="16"/>
        <end position="35"/>
    </location>
</feature>
<gene>
    <name evidence="14" type="ORF">BKH32_04370</name>
</gene>
<comment type="caution">
    <text evidence="14">The sequence shown here is derived from an EMBL/GenBank/DDBJ whole genome shotgun (WGS) entry which is preliminary data.</text>
</comment>
<comment type="similarity">
    <text evidence="10">Belongs to the ABC transporter superfamily. Siderophore-Fe(3+) uptake transporter (SIUT) (TC 3.A.1.21) family.</text>
</comment>
<dbReference type="InterPro" id="IPR036640">
    <property type="entry name" value="ABC1_TM_sf"/>
</dbReference>
<dbReference type="PROSITE" id="PS00211">
    <property type="entry name" value="ABC_TRANSPORTER_1"/>
    <property type="match status" value="1"/>
</dbReference>
<evidence type="ECO:0000256" key="2">
    <source>
        <dbReference type="ARBA" id="ARBA00022448"/>
    </source>
</evidence>
<feature type="transmembrane region" description="Helical" evidence="11">
    <location>
        <begin position="154"/>
        <end position="181"/>
    </location>
</feature>
<dbReference type="RefSeq" id="WP_075248826.1">
    <property type="nucleotide sequence ID" value="NZ_MSGO01000014.1"/>
</dbReference>
<feature type="transmembrane region" description="Helical" evidence="11">
    <location>
        <begin position="56"/>
        <end position="77"/>
    </location>
</feature>
<name>A0A1Q8I2G0_9ACTO</name>
<dbReference type="InterPro" id="IPR003593">
    <property type="entry name" value="AAA+_ATPase"/>
</dbReference>
<feature type="transmembrane region" description="Helical" evidence="11">
    <location>
        <begin position="256"/>
        <end position="276"/>
    </location>
</feature>
<dbReference type="InterPro" id="IPR003439">
    <property type="entry name" value="ABC_transporter-like_ATP-bd"/>
</dbReference>
<evidence type="ECO:0000259" key="12">
    <source>
        <dbReference type="PROSITE" id="PS50893"/>
    </source>
</evidence>
<evidence type="ECO:0000256" key="3">
    <source>
        <dbReference type="ARBA" id="ARBA00022475"/>
    </source>
</evidence>
<keyword evidence="4" id="KW-0997">Cell inner membrane</keyword>
<comment type="subcellular location">
    <subcellularLocation>
        <location evidence="1">Cell inner membrane</location>
        <topology evidence="1">Multi-pass membrane protein</topology>
    </subcellularLocation>
</comment>
<dbReference type="GO" id="GO:0005524">
    <property type="term" value="F:ATP binding"/>
    <property type="evidence" value="ECO:0007669"/>
    <property type="project" value="UniProtKB-KW"/>
</dbReference>
<evidence type="ECO:0000259" key="13">
    <source>
        <dbReference type="PROSITE" id="PS50929"/>
    </source>
</evidence>
<keyword evidence="5 11" id="KW-0812">Transmembrane</keyword>
<evidence type="ECO:0000256" key="5">
    <source>
        <dbReference type="ARBA" id="ARBA00022692"/>
    </source>
</evidence>
<keyword evidence="3" id="KW-1003">Cell membrane</keyword>
<feature type="domain" description="ABC transmembrane type-1" evidence="13">
    <location>
        <begin position="20"/>
        <end position="311"/>
    </location>
</feature>
<protein>
    <submittedName>
        <fullName evidence="14">Protein tyrosine phosphatase</fullName>
    </submittedName>
</protein>
<dbReference type="SMART" id="SM00382">
    <property type="entry name" value="AAA"/>
    <property type="match status" value="1"/>
</dbReference>
<evidence type="ECO:0000256" key="1">
    <source>
        <dbReference type="ARBA" id="ARBA00004429"/>
    </source>
</evidence>
<reference evidence="14 15" key="1">
    <citation type="submission" date="2016-12" db="EMBL/GenBank/DDBJ databases">
        <title>Genomic comparison of strains in the 'Actinomyces naeslundii' group.</title>
        <authorList>
            <person name="Mughal S.R."/>
            <person name="Do T."/>
            <person name="Gilbert S.C."/>
            <person name="Witherden E.A."/>
            <person name="Didelot X."/>
            <person name="Beighton D."/>
        </authorList>
    </citation>
    <scope>NUCLEOTIDE SEQUENCE [LARGE SCALE GENOMIC DNA]</scope>
    <source>
        <strain evidence="14 15">S64C</strain>
    </source>
</reference>
<dbReference type="PANTHER" id="PTHR24221">
    <property type="entry name" value="ATP-BINDING CASSETTE SUB-FAMILY B"/>
    <property type="match status" value="1"/>
</dbReference>
<dbReference type="Proteomes" id="UP000185736">
    <property type="component" value="Unassembled WGS sequence"/>
</dbReference>
<dbReference type="FunFam" id="3.40.50.300:FF:000221">
    <property type="entry name" value="Multidrug ABC transporter ATP-binding protein"/>
    <property type="match status" value="1"/>
</dbReference>
<accession>A0A1Q8I2G0</accession>
<dbReference type="Pfam" id="PF00005">
    <property type="entry name" value="ABC_tran"/>
    <property type="match status" value="1"/>
</dbReference>
<keyword evidence="6" id="KW-0547">Nucleotide-binding</keyword>
<evidence type="ECO:0000256" key="4">
    <source>
        <dbReference type="ARBA" id="ARBA00022519"/>
    </source>
</evidence>
<dbReference type="GO" id="GO:0005886">
    <property type="term" value="C:plasma membrane"/>
    <property type="evidence" value="ECO:0007669"/>
    <property type="project" value="UniProtKB-SubCell"/>
</dbReference>
<evidence type="ECO:0000256" key="6">
    <source>
        <dbReference type="ARBA" id="ARBA00022741"/>
    </source>
</evidence>
<keyword evidence="2" id="KW-0813">Transport</keyword>
<dbReference type="Gene3D" id="1.20.1560.10">
    <property type="entry name" value="ABC transporter type 1, transmembrane domain"/>
    <property type="match status" value="1"/>
</dbReference>
<evidence type="ECO:0000256" key="7">
    <source>
        <dbReference type="ARBA" id="ARBA00022840"/>
    </source>
</evidence>
<proteinExistence type="inferred from homology"/>
<feature type="domain" description="ABC transporter" evidence="12">
    <location>
        <begin position="345"/>
        <end position="578"/>
    </location>
</feature>
<dbReference type="InterPro" id="IPR017871">
    <property type="entry name" value="ABC_transporter-like_CS"/>
</dbReference>
<dbReference type="InterPro" id="IPR039421">
    <property type="entry name" value="Type_1_exporter"/>
</dbReference>
<keyword evidence="8 11" id="KW-1133">Transmembrane helix</keyword>
<evidence type="ECO:0000256" key="8">
    <source>
        <dbReference type="ARBA" id="ARBA00022989"/>
    </source>
</evidence>
<dbReference type="SUPFAM" id="SSF52540">
    <property type="entry name" value="P-loop containing nucleoside triphosphate hydrolases"/>
    <property type="match status" value="1"/>
</dbReference>